<protein>
    <submittedName>
        <fullName evidence="3">Uncharacterized protein</fullName>
    </submittedName>
</protein>
<proteinExistence type="predicted"/>
<gene>
    <name evidence="3" type="ORF">PT974_01370</name>
</gene>
<evidence type="ECO:0000256" key="1">
    <source>
        <dbReference type="SAM" id="MobiDB-lite"/>
    </source>
</evidence>
<keyword evidence="2" id="KW-0812">Transmembrane</keyword>
<name>A0ABR0T4L0_9HYPO</name>
<keyword evidence="2" id="KW-0472">Membrane</keyword>
<evidence type="ECO:0000313" key="4">
    <source>
        <dbReference type="Proteomes" id="UP001338125"/>
    </source>
</evidence>
<feature type="transmembrane region" description="Helical" evidence="2">
    <location>
        <begin position="174"/>
        <end position="194"/>
    </location>
</feature>
<comment type="caution">
    <text evidence="3">The sequence shown here is derived from an EMBL/GenBank/DDBJ whole genome shotgun (WGS) entry which is preliminary data.</text>
</comment>
<feature type="region of interest" description="Disordered" evidence="1">
    <location>
        <begin position="72"/>
        <end position="114"/>
    </location>
</feature>
<feature type="region of interest" description="Disordered" evidence="1">
    <location>
        <begin position="128"/>
        <end position="153"/>
    </location>
</feature>
<feature type="region of interest" description="Disordered" evidence="1">
    <location>
        <begin position="1"/>
        <end position="28"/>
    </location>
</feature>
<organism evidence="3 4">
    <name type="scientific">Cladobotryum mycophilum</name>
    <dbReference type="NCBI Taxonomy" id="491253"/>
    <lineage>
        <taxon>Eukaryota</taxon>
        <taxon>Fungi</taxon>
        <taxon>Dikarya</taxon>
        <taxon>Ascomycota</taxon>
        <taxon>Pezizomycotina</taxon>
        <taxon>Sordariomycetes</taxon>
        <taxon>Hypocreomycetidae</taxon>
        <taxon>Hypocreales</taxon>
        <taxon>Hypocreaceae</taxon>
        <taxon>Cladobotryum</taxon>
    </lineage>
</organism>
<keyword evidence="4" id="KW-1185">Reference proteome</keyword>
<keyword evidence="2" id="KW-1133">Transmembrane helix</keyword>
<evidence type="ECO:0000313" key="3">
    <source>
        <dbReference type="EMBL" id="KAK5998985.1"/>
    </source>
</evidence>
<feature type="compositionally biased region" description="Basic and acidic residues" evidence="1">
    <location>
        <begin position="72"/>
        <end position="87"/>
    </location>
</feature>
<feature type="compositionally biased region" description="Low complexity" evidence="1">
    <location>
        <begin position="133"/>
        <end position="145"/>
    </location>
</feature>
<evidence type="ECO:0000256" key="2">
    <source>
        <dbReference type="SAM" id="Phobius"/>
    </source>
</evidence>
<sequence length="256" mass="28144">MTVVDSTESSTGTANNGSSSSARGAPSGGWHHQLLLRIADLYHHQAAGSAVIAANIPSQDCDCDCDDGHDRRHHHDSLGDCKTDSRVKAHLRTSPPPERPTRRGRLPPSSLPHPFTISAVAEARSQTLTATISSSSSSSSNSPSSMTPEERRKLSDKAWREYCQWTRQQKIKRGVWAAAFAAVIVVGTITGAQLKTDKQKEKAIKEFRAITAADQIALLETQRAHLIEQKAALQKKLDVFHDRLRERQLEKSNAKR</sequence>
<dbReference type="EMBL" id="JAVFKD010000001">
    <property type="protein sequence ID" value="KAK5998985.1"/>
    <property type="molecule type" value="Genomic_DNA"/>
</dbReference>
<dbReference type="Proteomes" id="UP001338125">
    <property type="component" value="Unassembled WGS sequence"/>
</dbReference>
<reference evidence="3 4" key="1">
    <citation type="submission" date="2024-01" db="EMBL/GenBank/DDBJ databases">
        <title>Complete genome of Cladobotryum mycophilum ATHUM6906.</title>
        <authorList>
            <person name="Christinaki A.C."/>
            <person name="Myridakis A.I."/>
            <person name="Kouvelis V.N."/>
        </authorList>
    </citation>
    <scope>NUCLEOTIDE SEQUENCE [LARGE SCALE GENOMIC DNA]</scope>
    <source>
        <strain evidence="3 4">ATHUM6906</strain>
    </source>
</reference>
<accession>A0ABR0T4L0</accession>